<evidence type="ECO:0000313" key="3">
    <source>
        <dbReference type="EMBL" id="GAA2138023.1"/>
    </source>
</evidence>
<reference evidence="4" key="1">
    <citation type="journal article" date="2019" name="Int. J. Syst. Evol. Microbiol.">
        <title>The Global Catalogue of Microorganisms (GCM) 10K type strain sequencing project: providing services to taxonomists for standard genome sequencing and annotation.</title>
        <authorList>
            <consortium name="The Broad Institute Genomics Platform"/>
            <consortium name="The Broad Institute Genome Sequencing Center for Infectious Disease"/>
            <person name="Wu L."/>
            <person name="Ma J."/>
        </authorList>
    </citation>
    <scope>NUCLEOTIDE SEQUENCE [LARGE SCALE GENOMIC DNA]</scope>
    <source>
        <strain evidence="4">JCM 15921</strain>
    </source>
</reference>
<gene>
    <name evidence="3" type="ORF">GCM10009825_24190</name>
</gene>
<keyword evidence="1" id="KW-0808">Transferase</keyword>
<dbReference type="PANTHER" id="PTHR43861">
    <property type="entry name" value="TRANS-ACONITATE 2-METHYLTRANSFERASE-RELATED"/>
    <property type="match status" value="1"/>
</dbReference>
<evidence type="ECO:0000259" key="2">
    <source>
        <dbReference type="Pfam" id="PF13649"/>
    </source>
</evidence>
<sequence>MTEHSHEHHADPAEPVSTARMWDEKYSSRPRMWSGQPNPQLIAEVAHLSPGEALDLGCGEGADAIWLAARGWSVTALDVSAVALERAAAHAQERGQSAKIEWVQQDLATWVPDRLFDLVTAQFLHSTQMPWQQALQLAAAAVRTGGTLLIVGHHPDGLPPWGGHHTPEKFFTAEELAHELRIEEPQWRLEVLDSRHRSVTGPEGEAASLTDAVLRATRLAAQ</sequence>
<dbReference type="Gene3D" id="3.40.50.150">
    <property type="entry name" value="Vaccinia Virus protein VP39"/>
    <property type="match status" value="1"/>
</dbReference>
<dbReference type="GO" id="GO:0032259">
    <property type="term" value="P:methylation"/>
    <property type="evidence" value="ECO:0007669"/>
    <property type="project" value="UniProtKB-KW"/>
</dbReference>
<comment type="caution">
    <text evidence="3">The sequence shown here is derived from an EMBL/GenBank/DDBJ whole genome shotgun (WGS) entry which is preliminary data.</text>
</comment>
<proteinExistence type="predicted"/>
<feature type="domain" description="Methyltransferase" evidence="2">
    <location>
        <begin position="54"/>
        <end position="146"/>
    </location>
</feature>
<keyword evidence="3" id="KW-0489">Methyltransferase</keyword>
<evidence type="ECO:0000256" key="1">
    <source>
        <dbReference type="ARBA" id="ARBA00022679"/>
    </source>
</evidence>
<dbReference type="GO" id="GO:0008168">
    <property type="term" value="F:methyltransferase activity"/>
    <property type="evidence" value="ECO:0007669"/>
    <property type="project" value="UniProtKB-KW"/>
</dbReference>
<dbReference type="Proteomes" id="UP001500102">
    <property type="component" value="Unassembled WGS sequence"/>
</dbReference>
<accession>A0ABP5KVK7</accession>
<name>A0ABP5KVK7_9MICC</name>
<protein>
    <submittedName>
        <fullName evidence="3">Class I SAM-dependent methyltransferase</fullName>
    </submittedName>
</protein>
<keyword evidence="4" id="KW-1185">Reference proteome</keyword>
<evidence type="ECO:0000313" key="4">
    <source>
        <dbReference type="Proteomes" id="UP001500102"/>
    </source>
</evidence>
<dbReference type="RefSeq" id="WP_344365970.1">
    <property type="nucleotide sequence ID" value="NZ_BAAAQB010000034.1"/>
</dbReference>
<dbReference type="InterPro" id="IPR029063">
    <property type="entry name" value="SAM-dependent_MTases_sf"/>
</dbReference>
<dbReference type="SUPFAM" id="SSF53335">
    <property type="entry name" value="S-adenosyl-L-methionine-dependent methyltransferases"/>
    <property type="match status" value="1"/>
</dbReference>
<dbReference type="CDD" id="cd02440">
    <property type="entry name" value="AdoMet_MTases"/>
    <property type="match status" value="1"/>
</dbReference>
<dbReference type="Pfam" id="PF13649">
    <property type="entry name" value="Methyltransf_25"/>
    <property type="match status" value="1"/>
</dbReference>
<organism evidence="3 4">
    <name type="scientific">Arthrobacter humicola</name>
    <dbReference type="NCBI Taxonomy" id="409291"/>
    <lineage>
        <taxon>Bacteria</taxon>
        <taxon>Bacillati</taxon>
        <taxon>Actinomycetota</taxon>
        <taxon>Actinomycetes</taxon>
        <taxon>Micrococcales</taxon>
        <taxon>Micrococcaceae</taxon>
        <taxon>Arthrobacter</taxon>
    </lineage>
</organism>
<dbReference type="InterPro" id="IPR041698">
    <property type="entry name" value="Methyltransf_25"/>
</dbReference>
<dbReference type="EMBL" id="BAAAQB010000034">
    <property type="protein sequence ID" value="GAA2138023.1"/>
    <property type="molecule type" value="Genomic_DNA"/>
</dbReference>